<protein>
    <recommendedName>
        <fullName evidence="4">Nucleotide-diphospho-sugar transferase domain-containing protein</fullName>
    </recommendedName>
</protein>
<gene>
    <name evidence="2" type="ORF">AB1Y20_020036</name>
</gene>
<name>A0AB34JTJ5_PRYPA</name>
<evidence type="ECO:0008006" key="4">
    <source>
        <dbReference type="Google" id="ProtNLM"/>
    </source>
</evidence>
<evidence type="ECO:0000256" key="1">
    <source>
        <dbReference type="SAM" id="MobiDB-lite"/>
    </source>
</evidence>
<dbReference type="Proteomes" id="UP001515480">
    <property type="component" value="Unassembled WGS sequence"/>
</dbReference>
<accession>A0AB34JTJ5</accession>
<dbReference type="AlphaFoldDB" id="A0AB34JTJ5"/>
<evidence type="ECO:0000313" key="3">
    <source>
        <dbReference type="Proteomes" id="UP001515480"/>
    </source>
</evidence>
<evidence type="ECO:0000313" key="2">
    <source>
        <dbReference type="EMBL" id="KAL1525165.1"/>
    </source>
</evidence>
<feature type="compositionally biased region" description="Basic and acidic residues" evidence="1">
    <location>
        <begin position="78"/>
        <end position="89"/>
    </location>
</feature>
<sequence length="809" mass="89298">MSSATTTTLRAFSAGLVLGVLIGSARLLSPERLAPHRIVEGSGRRPAALQPVAEGATPPRSTERATPPVAESATPPRSTERAAAREESRGGGGKKSVMHSVGWLRPLGRPVDVAEAAMADRLVARRSFQQEIILFESDAQMKGWAYHWVHQMRRMGYEHWTILTDGNATCQALHAGWRPMVDAHGEEDLSCVWSSFPRTHAGWAQWAPKAGPDVLHNVYQLWCTRWWVALQLLRRGVSVLSLDVDAVLLSDLYALLHAPPLAAQDVVITRNSDNSQSLNCGFVYFNRRAAASAALDEECGAAPPPSADAVPAAEWIAELMWERIRLFLDVERSSLAASPKREVLWEQDVWNDLAKSIELRRRVFPWAVGYGHTSDLWPRLGYQREVKGGVVHQEKWVEWRRLPNEMPPWQPPAEPYAEAFYAANLRRPLLWIPACAPANASARVDVTPPPNTSAGIPLGLVSTRPLRAGRLAIAPSWLASLGDDPESDWAASDPPAFAYLHLTNMWHCFPHMCWSKAGRLFWLRAHGFWDRRLDALGITPRGRPYDARTRALRLPAQLHAALERLTPRLTGGQPRASVRRRALAFRRMHALLHNLVLVAALLGRKPVIPSVPCSLIEAVQPTVGVPVERSRFGVSHPSVVATGAAAQPRCHVSAGTWRPGGPDQCYHSSVMHSFDFDRFVQLPAVRRHAVGKLRVGGGVVASDGPPLGNESRWADEGWRALKDLCRQGTAQAELPVLELEGLLPVQDLLLDRPLSASEFKTEGRRKASGRPRWTSLLQQQQLLRLKAVCPGAAALVGFRKACVGYFLAE</sequence>
<organism evidence="2 3">
    <name type="scientific">Prymnesium parvum</name>
    <name type="common">Toxic golden alga</name>
    <dbReference type="NCBI Taxonomy" id="97485"/>
    <lineage>
        <taxon>Eukaryota</taxon>
        <taxon>Haptista</taxon>
        <taxon>Haptophyta</taxon>
        <taxon>Prymnesiophyceae</taxon>
        <taxon>Prymnesiales</taxon>
        <taxon>Prymnesiaceae</taxon>
        <taxon>Prymnesium</taxon>
    </lineage>
</organism>
<comment type="caution">
    <text evidence="2">The sequence shown here is derived from an EMBL/GenBank/DDBJ whole genome shotgun (WGS) entry which is preliminary data.</text>
</comment>
<feature type="region of interest" description="Disordered" evidence="1">
    <location>
        <begin position="39"/>
        <end position="97"/>
    </location>
</feature>
<proteinExistence type="predicted"/>
<keyword evidence="3" id="KW-1185">Reference proteome</keyword>
<dbReference type="EMBL" id="JBGBPQ010000004">
    <property type="protein sequence ID" value="KAL1525165.1"/>
    <property type="molecule type" value="Genomic_DNA"/>
</dbReference>
<reference evidence="2 3" key="1">
    <citation type="journal article" date="2024" name="Science">
        <title>Giant polyketide synthase enzymes in the biosynthesis of giant marine polyether toxins.</title>
        <authorList>
            <person name="Fallon T.R."/>
            <person name="Shende V.V."/>
            <person name="Wierzbicki I.H."/>
            <person name="Pendleton A.L."/>
            <person name="Watervoot N.F."/>
            <person name="Auber R.P."/>
            <person name="Gonzalez D.J."/>
            <person name="Wisecaver J.H."/>
            <person name="Moore B.S."/>
        </authorList>
    </citation>
    <scope>NUCLEOTIDE SEQUENCE [LARGE SCALE GENOMIC DNA]</scope>
    <source>
        <strain evidence="2 3">12B1</strain>
    </source>
</reference>